<gene>
    <name evidence="1" type="ORF">SCLCIDRAFT_25951</name>
</gene>
<reference evidence="1 2" key="1">
    <citation type="submission" date="2014-04" db="EMBL/GenBank/DDBJ databases">
        <authorList>
            <consortium name="DOE Joint Genome Institute"/>
            <person name="Kuo A."/>
            <person name="Kohler A."/>
            <person name="Nagy L.G."/>
            <person name="Floudas D."/>
            <person name="Copeland A."/>
            <person name="Barry K.W."/>
            <person name="Cichocki N."/>
            <person name="Veneault-Fourrey C."/>
            <person name="LaButti K."/>
            <person name="Lindquist E.A."/>
            <person name="Lipzen A."/>
            <person name="Lundell T."/>
            <person name="Morin E."/>
            <person name="Murat C."/>
            <person name="Sun H."/>
            <person name="Tunlid A."/>
            <person name="Henrissat B."/>
            <person name="Grigoriev I.V."/>
            <person name="Hibbett D.S."/>
            <person name="Martin F."/>
            <person name="Nordberg H.P."/>
            <person name="Cantor M.N."/>
            <person name="Hua S.X."/>
        </authorList>
    </citation>
    <scope>NUCLEOTIDE SEQUENCE [LARGE SCALE GENOMIC DNA]</scope>
    <source>
        <strain evidence="1 2">Foug A</strain>
    </source>
</reference>
<protein>
    <submittedName>
        <fullName evidence="1">Uncharacterized protein</fullName>
    </submittedName>
</protein>
<sequence>MATLPCAIPPLPPNATPWPANLLITYDTLSDIYQHAMQLWRQEDHDPLCLEYHLGSLQGNAMHLLEAIEADPIGPDLTQWLTRTTELVGQLYVAIACYHDNICNRVDKNVYIPQPVMEVHTGLRGWPKKIINANFLKEAMSNSQQITRTELARILGVHRNTLHLYMRQHNVE</sequence>
<organism evidence="1 2">
    <name type="scientific">Scleroderma citrinum Foug A</name>
    <dbReference type="NCBI Taxonomy" id="1036808"/>
    <lineage>
        <taxon>Eukaryota</taxon>
        <taxon>Fungi</taxon>
        <taxon>Dikarya</taxon>
        <taxon>Basidiomycota</taxon>
        <taxon>Agaricomycotina</taxon>
        <taxon>Agaricomycetes</taxon>
        <taxon>Agaricomycetidae</taxon>
        <taxon>Boletales</taxon>
        <taxon>Sclerodermatineae</taxon>
        <taxon>Sclerodermataceae</taxon>
        <taxon>Scleroderma</taxon>
    </lineage>
</organism>
<proteinExistence type="predicted"/>
<evidence type="ECO:0000313" key="2">
    <source>
        <dbReference type="Proteomes" id="UP000053989"/>
    </source>
</evidence>
<dbReference type="EMBL" id="KN822053">
    <property type="protein sequence ID" value="KIM61324.1"/>
    <property type="molecule type" value="Genomic_DNA"/>
</dbReference>
<name>A0A0C3DYM8_9AGAM</name>
<dbReference type="STRING" id="1036808.A0A0C3DYM8"/>
<reference evidence="2" key="2">
    <citation type="submission" date="2015-01" db="EMBL/GenBank/DDBJ databases">
        <title>Evolutionary Origins and Diversification of the Mycorrhizal Mutualists.</title>
        <authorList>
            <consortium name="DOE Joint Genome Institute"/>
            <consortium name="Mycorrhizal Genomics Consortium"/>
            <person name="Kohler A."/>
            <person name="Kuo A."/>
            <person name="Nagy L.G."/>
            <person name="Floudas D."/>
            <person name="Copeland A."/>
            <person name="Barry K.W."/>
            <person name="Cichocki N."/>
            <person name="Veneault-Fourrey C."/>
            <person name="LaButti K."/>
            <person name="Lindquist E.A."/>
            <person name="Lipzen A."/>
            <person name="Lundell T."/>
            <person name="Morin E."/>
            <person name="Murat C."/>
            <person name="Riley R."/>
            <person name="Ohm R."/>
            <person name="Sun H."/>
            <person name="Tunlid A."/>
            <person name="Henrissat B."/>
            <person name="Grigoriev I.V."/>
            <person name="Hibbett D.S."/>
            <person name="Martin F."/>
        </authorList>
    </citation>
    <scope>NUCLEOTIDE SEQUENCE [LARGE SCALE GENOMIC DNA]</scope>
    <source>
        <strain evidence="2">Foug A</strain>
    </source>
</reference>
<dbReference type="Proteomes" id="UP000053989">
    <property type="component" value="Unassembled WGS sequence"/>
</dbReference>
<dbReference type="AlphaFoldDB" id="A0A0C3DYM8"/>
<dbReference type="InParanoid" id="A0A0C3DYM8"/>
<accession>A0A0C3DYM8</accession>
<keyword evidence="2" id="KW-1185">Reference proteome</keyword>
<dbReference type="OrthoDB" id="2686689at2759"/>
<evidence type="ECO:0000313" key="1">
    <source>
        <dbReference type="EMBL" id="KIM61324.1"/>
    </source>
</evidence>
<dbReference type="HOGENOM" id="CLU_1556177_0_0_1"/>